<accession>V5GKP4</accession>
<feature type="domain" description="Transposable element P transposase-like GTP-binding insertion" evidence="1">
    <location>
        <begin position="29"/>
        <end position="134"/>
    </location>
</feature>
<sequence>KEMNITDENTSAKHPVTEKPIYFFADVPHLLKLLRNWFLDTGFILEDGTIINKHPVKSLIENSRSEINSCYKLTPLHISCERTQRQNVKLAAQLFSNTTATALKQYLPGLDKTAAAKTGDFFQLVNNWFDIMNS</sequence>
<organism evidence="2">
    <name type="scientific">Anoplophora glabripennis</name>
    <name type="common">Asian longhorn beetle</name>
    <name type="synonym">Anoplophora nobilis</name>
    <dbReference type="NCBI Taxonomy" id="217634"/>
    <lineage>
        <taxon>Eukaryota</taxon>
        <taxon>Metazoa</taxon>
        <taxon>Ecdysozoa</taxon>
        <taxon>Arthropoda</taxon>
        <taxon>Hexapoda</taxon>
        <taxon>Insecta</taxon>
        <taxon>Pterygota</taxon>
        <taxon>Neoptera</taxon>
        <taxon>Endopterygota</taxon>
        <taxon>Coleoptera</taxon>
        <taxon>Polyphaga</taxon>
        <taxon>Cucujiformia</taxon>
        <taxon>Chrysomeloidea</taxon>
        <taxon>Cerambycidae</taxon>
        <taxon>Lamiinae</taxon>
        <taxon>Lamiini</taxon>
        <taxon>Anoplophora</taxon>
    </lineage>
</organism>
<dbReference type="EMBL" id="GALX01007518">
    <property type="protein sequence ID" value="JAB60948.1"/>
    <property type="molecule type" value="Transcribed_RNA"/>
</dbReference>
<evidence type="ECO:0000259" key="1">
    <source>
        <dbReference type="Pfam" id="PF21788"/>
    </source>
</evidence>
<gene>
    <name evidence="2" type="primary">PELET</name>
</gene>
<proteinExistence type="predicted"/>
<feature type="non-terminal residue" evidence="2">
    <location>
        <position position="1"/>
    </location>
</feature>
<protein>
    <submittedName>
        <fullName evidence="2">Transposable element P transposase</fullName>
    </submittedName>
</protein>
<dbReference type="InterPro" id="IPR048366">
    <property type="entry name" value="TNP-like_GBD"/>
</dbReference>
<dbReference type="AlphaFoldDB" id="V5GKP4"/>
<dbReference type="Pfam" id="PF21788">
    <property type="entry name" value="TNP-like_GBD"/>
    <property type="match status" value="1"/>
</dbReference>
<name>V5GKP4_ANOGL</name>
<reference evidence="2" key="1">
    <citation type="submission" date="2013-07" db="EMBL/GenBank/DDBJ databases">
        <title>Midgut Transcriptome Profiling of Anoplphora glabripennis, a Lignocellulose Degrading, Wood-Boring Cerambycid.</title>
        <authorList>
            <person name="Scully E.D."/>
            <person name="Hoover K."/>
            <person name="Carlson J.E."/>
            <person name="Tien M."/>
            <person name="Geib S.M."/>
        </authorList>
    </citation>
    <scope>NUCLEOTIDE SEQUENCE</scope>
</reference>
<evidence type="ECO:0000313" key="2">
    <source>
        <dbReference type="EMBL" id="JAB60948.1"/>
    </source>
</evidence>